<protein>
    <submittedName>
        <fullName evidence="8">Zinc-binding dehydrogenase</fullName>
    </submittedName>
</protein>
<dbReference type="RefSeq" id="WP_350401722.1">
    <property type="nucleotide sequence ID" value="NZ_JBELOE010000200.1"/>
</dbReference>
<dbReference type="EMBL" id="JBELOE010000200">
    <property type="protein sequence ID" value="MER2492205.1"/>
    <property type="molecule type" value="Genomic_DNA"/>
</dbReference>
<name>A0ABV1RGZ7_9ALTE</name>
<evidence type="ECO:0000313" key="9">
    <source>
        <dbReference type="Proteomes" id="UP001467690"/>
    </source>
</evidence>
<dbReference type="Proteomes" id="UP001467690">
    <property type="component" value="Unassembled WGS sequence"/>
</dbReference>
<dbReference type="Gene3D" id="3.40.50.720">
    <property type="entry name" value="NAD(P)-binding Rossmann-like Domain"/>
    <property type="match status" value="1"/>
</dbReference>
<dbReference type="Pfam" id="PF00107">
    <property type="entry name" value="ADH_zinc_N"/>
    <property type="match status" value="1"/>
</dbReference>
<reference evidence="8 9" key="1">
    <citation type="submission" date="2024-06" db="EMBL/GenBank/DDBJ databases">
        <authorList>
            <person name="Chen R.Y."/>
        </authorList>
    </citation>
    <scope>NUCLEOTIDE SEQUENCE [LARGE SCALE GENOMIC DNA]</scope>
    <source>
        <strain evidence="8 9">D2</strain>
    </source>
</reference>
<evidence type="ECO:0000256" key="6">
    <source>
        <dbReference type="RuleBase" id="RU361277"/>
    </source>
</evidence>
<dbReference type="InterPro" id="IPR013154">
    <property type="entry name" value="ADH-like_N"/>
</dbReference>
<gene>
    <name evidence="8" type="ORF">ABS311_09955</name>
</gene>
<dbReference type="Pfam" id="PF08240">
    <property type="entry name" value="ADH_N"/>
    <property type="match status" value="1"/>
</dbReference>
<keyword evidence="9" id="KW-1185">Reference proteome</keyword>
<evidence type="ECO:0000256" key="5">
    <source>
        <dbReference type="ARBA" id="ARBA00023002"/>
    </source>
</evidence>
<evidence type="ECO:0000256" key="1">
    <source>
        <dbReference type="ARBA" id="ARBA00001947"/>
    </source>
</evidence>
<sequence>MQSDLIDKTNNSITGSFRSAVLVSINRKLVITDGIRVPELKKGQIITRNLFSGLCHSQLMEVRGKRGEDKYLPHMLGHEGVGVVERVGEGVTKVKVGDKVVLGWIKGDGIDAGGTVYDSPMGKINAGAVTTFSTHSVVSENRVVKLPDNFNTKAAVLLGCALPTGAGIVLNQLQPKPNSTVLVYGLGGIGLSALLALHHFENIKIIVVDIEQSKLDLAKEFGADECYLASENSIQQLKQNHANDIDYAVEAAGSAHSIEQAFELVRRGGKCIFASHPPHEEKITIDPFELICGKQIEGSWGGGSQPDKDIPILADIISKYNLPVLKMLSNEYRLEDINQALDDLESRKIVRALIRMD</sequence>
<keyword evidence="4 6" id="KW-0862">Zinc</keyword>
<comment type="cofactor">
    <cofactor evidence="1 6">
        <name>Zn(2+)</name>
        <dbReference type="ChEBI" id="CHEBI:29105"/>
    </cofactor>
</comment>
<dbReference type="PANTHER" id="PTHR43350:SF17">
    <property type="entry name" value="NAD-DEPENDENT ALCOHOL DEHYDROGENASE"/>
    <property type="match status" value="1"/>
</dbReference>
<dbReference type="InterPro" id="IPR002328">
    <property type="entry name" value="ADH_Zn_CS"/>
</dbReference>
<comment type="similarity">
    <text evidence="2 6">Belongs to the zinc-containing alcohol dehydrogenase family.</text>
</comment>
<dbReference type="PANTHER" id="PTHR43350">
    <property type="entry name" value="NAD-DEPENDENT ALCOHOL DEHYDROGENASE"/>
    <property type="match status" value="1"/>
</dbReference>
<keyword evidence="3 6" id="KW-0479">Metal-binding</keyword>
<organism evidence="8 9">
    <name type="scientific">Catenovulum sediminis</name>
    <dbReference type="NCBI Taxonomy" id="1740262"/>
    <lineage>
        <taxon>Bacteria</taxon>
        <taxon>Pseudomonadati</taxon>
        <taxon>Pseudomonadota</taxon>
        <taxon>Gammaproteobacteria</taxon>
        <taxon>Alteromonadales</taxon>
        <taxon>Alteromonadaceae</taxon>
        <taxon>Catenovulum</taxon>
    </lineage>
</organism>
<evidence type="ECO:0000256" key="3">
    <source>
        <dbReference type="ARBA" id="ARBA00022723"/>
    </source>
</evidence>
<dbReference type="SMART" id="SM00829">
    <property type="entry name" value="PKS_ER"/>
    <property type="match status" value="1"/>
</dbReference>
<dbReference type="InterPro" id="IPR036291">
    <property type="entry name" value="NAD(P)-bd_dom_sf"/>
</dbReference>
<dbReference type="InterPro" id="IPR013149">
    <property type="entry name" value="ADH-like_C"/>
</dbReference>
<comment type="caution">
    <text evidence="8">The sequence shown here is derived from an EMBL/GenBank/DDBJ whole genome shotgun (WGS) entry which is preliminary data.</text>
</comment>
<feature type="domain" description="Enoyl reductase (ER)" evidence="7">
    <location>
        <begin position="24"/>
        <end position="354"/>
    </location>
</feature>
<dbReference type="Gene3D" id="3.90.180.10">
    <property type="entry name" value="Medium-chain alcohol dehydrogenases, catalytic domain"/>
    <property type="match status" value="1"/>
</dbReference>
<evidence type="ECO:0000259" key="7">
    <source>
        <dbReference type="SMART" id="SM00829"/>
    </source>
</evidence>
<evidence type="ECO:0000256" key="2">
    <source>
        <dbReference type="ARBA" id="ARBA00008072"/>
    </source>
</evidence>
<evidence type="ECO:0000313" key="8">
    <source>
        <dbReference type="EMBL" id="MER2492205.1"/>
    </source>
</evidence>
<keyword evidence="5" id="KW-0560">Oxidoreductase</keyword>
<proteinExistence type="inferred from homology"/>
<dbReference type="SUPFAM" id="SSF50129">
    <property type="entry name" value="GroES-like"/>
    <property type="match status" value="1"/>
</dbReference>
<dbReference type="SUPFAM" id="SSF51735">
    <property type="entry name" value="NAD(P)-binding Rossmann-fold domains"/>
    <property type="match status" value="1"/>
</dbReference>
<dbReference type="InterPro" id="IPR020843">
    <property type="entry name" value="ER"/>
</dbReference>
<dbReference type="InterPro" id="IPR011032">
    <property type="entry name" value="GroES-like_sf"/>
</dbReference>
<accession>A0ABV1RGZ7</accession>
<dbReference type="PROSITE" id="PS00059">
    <property type="entry name" value="ADH_ZINC"/>
    <property type="match status" value="1"/>
</dbReference>
<evidence type="ECO:0000256" key="4">
    <source>
        <dbReference type="ARBA" id="ARBA00022833"/>
    </source>
</evidence>